<dbReference type="STRING" id="713588.SAMN05421789_101410"/>
<reference evidence="2" key="1">
    <citation type="submission" date="2017-01" db="EMBL/GenBank/DDBJ databases">
        <authorList>
            <person name="Varghese N."/>
            <person name="Submissions S."/>
        </authorList>
    </citation>
    <scope>NUCLEOTIDE SEQUENCE [LARGE SCALE GENOMIC DNA]</scope>
    <source>
        <strain evidence="2">DSM 23145</strain>
    </source>
</reference>
<proteinExistence type="predicted"/>
<gene>
    <name evidence="1" type="ORF">SAMN05421789_101410</name>
</gene>
<dbReference type="OrthoDB" id="1275259at2"/>
<sequence>MITVAQRLQFEDVFPNEKKEDVVYYINKVSKETLLRTIGFCNTNPTTNFDNFFTNPVLQDDIFEKVIRYSKKNNVKEKPILISKYASLKLAEHILSNQKDFLEEPISIDEDELNLFKAFLVINTELNNNQKFDNLNSDNFENLVDLTLTFKFPESDLALFSNDGVEFLKLIYATIYKVDELFKFLNSKDDFVELKIEFLKSFNTESEEEFTKQMKFLFGKLLESKTTENYTFEVDDDTALKFLKSMTSENIKIDEDFTVLKNNPIYFLDEKLFSTVNYFFAVDKFYRSTKFKLKEIYESKEPLKRKYGNFFGFFNKNFSEDFLMKNLLDDIFHKKYFVKKPDTEKELDGEPDYYLRYEKNIFLFENKDVLVSKSLKSSGNIDDINSLLESKFVKDGKKSVGIGQIINSIQEIQDKKFRFDEAVNSDKKFTIYPILLIQDRIFQSPGVNYRLNDWYRSMAKEKLGTNYDKNYIKGLTVIDIDTLIFWAPYLKQKDRHFKEILIDHLKRMETHKKIYASTEQEALYRSNKNLIEQLSSISTRQIPFRVSTEDFVQKFKEVIVD</sequence>
<dbReference type="AlphaFoldDB" id="A0A1N7JCH9"/>
<dbReference type="EMBL" id="FTOI01000001">
    <property type="protein sequence ID" value="SIS46971.1"/>
    <property type="molecule type" value="Genomic_DNA"/>
</dbReference>
<dbReference type="RefSeq" id="WP_076384833.1">
    <property type="nucleotide sequence ID" value="NZ_FTOI01000001.1"/>
</dbReference>
<dbReference type="Proteomes" id="UP000185839">
    <property type="component" value="Unassembled WGS sequence"/>
</dbReference>
<protein>
    <submittedName>
        <fullName evidence="1">Uncharacterized protein</fullName>
    </submittedName>
</protein>
<evidence type="ECO:0000313" key="1">
    <source>
        <dbReference type="EMBL" id="SIS46971.1"/>
    </source>
</evidence>
<accession>A0A1N7JCH9</accession>
<organism evidence="1 2">
    <name type="scientific">Kaistella chaponensis</name>
    <dbReference type="NCBI Taxonomy" id="713588"/>
    <lineage>
        <taxon>Bacteria</taxon>
        <taxon>Pseudomonadati</taxon>
        <taxon>Bacteroidota</taxon>
        <taxon>Flavobacteriia</taxon>
        <taxon>Flavobacteriales</taxon>
        <taxon>Weeksellaceae</taxon>
        <taxon>Chryseobacterium group</taxon>
        <taxon>Kaistella</taxon>
    </lineage>
</organism>
<name>A0A1N7JCH9_9FLAO</name>
<keyword evidence="2" id="KW-1185">Reference proteome</keyword>
<evidence type="ECO:0000313" key="2">
    <source>
        <dbReference type="Proteomes" id="UP000185839"/>
    </source>
</evidence>